<dbReference type="AlphaFoldDB" id="A0A0M8NYF0"/>
<evidence type="ECO:0000313" key="1">
    <source>
        <dbReference type="EMBL" id="KOS36901.1"/>
    </source>
</evidence>
<dbReference type="EMBL" id="LHQQ01000375">
    <property type="protein sequence ID" value="KOS36901.1"/>
    <property type="molecule type" value="Genomic_DNA"/>
</dbReference>
<comment type="caution">
    <text evidence="1">The sequence shown here is derived from an EMBL/GenBank/DDBJ whole genome shotgun (WGS) entry which is preliminary data.</text>
</comment>
<keyword evidence="2" id="KW-1185">Reference proteome</keyword>
<organism evidence="1 2">
    <name type="scientific">Penicillium nordicum</name>
    <dbReference type="NCBI Taxonomy" id="229535"/>
    <lineage>
        <taxon>Eukaryota</taxon>
        <taxon>Fungi</taxon>
        <taxon>Dikarya</taxon>
        <taxon>Ascomycota</taxon>
        <taxon>Pezizomycotina</taxon>
        <taxon>Eurotiomycetes</taxon>
        <taxon>Eurotiomycetidae</taxon>
        <taxon>Eurotiales</taxon>
        <taxon>Aspergillaceae</taxon>
        <taxon>Penicillium</taxon>
    </lineage>
</organism>
<proteinExistence type="predicted"/>
<sequence length="67" mass="7432">MFLKIDTSGEYRERFKGISCSESVELFHSKLPCRRASLALCLHLSQTCPILSTAIRNGDSGVVRTSN</sequence>
<name>A0A0M8NYF0_9EURO</name>
<dbReference type="Proteomes" id="UP000037696">
    <property type="component" value="Unassembled WGS sequence"/>
</dbReference>
<protein>
    <submittedName>
        <fullName evidence="1">Uncharacterized protein</fullName>
    </submittedName>
</protein>
<accession>A0A0M8NYF0</accession>
<reference evidence="1 2" key="1">
    <citation type="submission" date="2015-08" db="EMBL/GenBank/DDBJ databases">
        <title>Genome sequencing of Penicillium nordicum.</title>
        <authorList>
            <person name="Nguyen H.D."/>
            <person name="Seifert K.A."/>
        </authorList>
    </citation>
    <scope>NUCLEOTIDE SEQUENCE [LARGE SCALE GENOMIC DNA]</scope>
    <source>
        <strain evidence="1 2">DAOMC 185683</strain>
    </source>
</reference>
<gene>
    <name evidence="1" type="ORF">ACN38_g12335</name>
</gene>
<evidence type="ECO:0000313" key="2">
    <source>
        <dbReference type="Proteomes" id="UP000037696"/>
    </source>
</evidence>